<dbReference type="PANTHER" id="PTHR48098:SF1">
    <property type="entry name" value="DIACYLGLYCEROL ACYLTRANSFERASE_MYCOLYLTRANSFERASE AG85A"/>
    <property type="match status" value="1"/>
</dbReference>
<comment type="caution">
    <text evidence="1">The sequence shown here is derived from an EMBL/GenBank/DDBJ whole genome shotgun (WGS) entry which is preliminary data.</text>
</comment>
<proteinExistence type="predicted"/>
<keyword evidence="2" id="KW-1185">Reference proteome</keyword>
<evidence type="ECO:0000313" key="1">
    <source>
        <dbReference type="EMBL" id="MCA0151683.1"/>
    </source>
</evidence>
<dbReference type="InterPro" id="IPR050583">
    <property type="entry name" value="Mycobacterial_A85_antigen"/>
</dbReference>
<dbReference type="InterPro" id="IPR029058">
    <property type="entry name" value="AB_hydrolase_fold"/>
</dbReference>
<gene>
    <name evidence="1" type="ORF">LBV24_00550</name>
</gene>
<dbReference type="Pfam" id="PF00756">
    <property type="entry name" value="Esterase"/>
    <property type="match status" value="1"/>
</dbReference>
<dbReference type="EMBL" id="JAIUJS010000001">
    <property type="protein sequence ID" value="MCA0151683.1"/>
    <property type="molecule type" value="Genomic_DNA"/>
</dbReference>
<evidence type="ECO:0000313" key="2">
    <source>
        <dbReference type="Proteomes" id="UP001198402"/>
    </source>
</evidence>
<reference evidence="2" key="1">
    <citation type="submission" date="2023-07" db="EMBL/GenBank/DDBJ databases">
        <authorList>
            <person name="Yue Y."/>
        </authorList>
    </citation>
    <scope>NUCLEOTIDE SEQUENCE [LARGE SCALE GENOMIC DNA]</scope>
    <source>
        <strain evidence="2">2Y89</strain>
    </source>
</reference>
<accession>A0ABS7XVL7</accession>
<organism evidence="1 2">
    <name type="scientific">Winogradskyella vincentii</name>
    <dbReference type="NCBI Taxonomy" id="2877122"/>
    <lineage>
        <taxon>Bacteria</taxon>
        <taxon>Pseudomonadati</taxon>
        <taxon>Bacteroidota</taxon>
        <taxon>Flavobacteriia</taxon>
        <taxon>Flavobacteriales</taxon>
        <taxon>Flavobacteriaceae</taxon>
        <taxon>Winogradskyella</taxon>
    </lineage>
</organism>
<dbReference type="InterPro" id="IPR000801">
    <property type="entry name" value="Esterase-like"/>
</dbReference>
<dbReference type="SUPFAM" id="SSF53474">
    <property type="entry name" value="alpha/beta-Hydrolases"/>
    <property type="match status" value="1"/>
</dbReference>
<dbReference type="PANTHER" id="PTHR48098">
    <property type="entry name" value="ENTEROCHELIN ESTERASE-RELATED"/>
    <property type="match status" value="1"/>
</dbReference>
<protein>
    <submittedName>
        <fullName evidence="1">Esterase family protein</fullName>
    </submittedName>
</protein>
<sequence>MKKILILSLFYFIGAISFAQSEVKLSLEMDSKLLGKNIRYSVYLPAEYESSDKEFPILYLLNGFTGDETDWNMEGLLSDIVNELIRAEKIDPMVIVMPDGDDRLYMNRDDGTYPYEDMLIKEFIPFVEEKYNVIKDKQFRAISGLSMGGAGSMRLALKYHKLFGACAAFSPSIRTYDEIINDNSNHFDRYFGRISPSVIGKKGEVRYTDAIKEFDLVNFVDTQDLEDLKSVAIYFDCGDDDFLTIGNTSLHIKMKNKGIPHEFRVRDGGHTWNFWIDSLPEGLIFISDSMRKSKTN</sequence>
<dbReference type="Gene3D" id="3.40.50.1820">
    <property type="entry name" value="alpha/beta hydrolase"/>
    <property type="match status" value="1"/>
</dbReference>
<dbReference type="Proteomes" id="UP001198402">
    <property type="component" value="Unassembled WGS sequence"/>
</dbReference>
<name>A0ABS7XVL7_9FLAO</name>
<dbReference type="RefSeq" id="WP_224476658.1">
    <property type="nucleotide sequence ID" value="NZ_JAIUJS010000001.1"/>
</dbReference>